<evidence type="ECO:0000256" key="2">
    <source>
        <dbReference type="ARBA" id="ARBA00005954"/>
    </source>
</evidence>
<dbReference type="OrthoDB" id="10267305at2759"/>
<evidence type="ECO:0000256" key="5">
    <source>
        <dbReference type="ARBA" id="ARBA00022728"/>
    </source>
</evidence>
<dbReference type="Pfam" id="PF08312">
    <property type="entry name" value="cwf21"/>
    <property type="match status" value="1"/>
</dbReference>
<keyword evidence="12" id="KW-1185">Reference proteome</keyword>
<comment type="similarity">
    <text evidence="2">Belongs to the CWC21 family.</text>
</comment>
<feature type="domain" description="CWF21" evidence="10">
    <location>
        <begin position="67"/>
        <end position="113"/>
    </location>
</feature>
<evidence type="ECO:0000256" key="3">
    <source>
        <dbReference type="ARBA" id="ARBA00020641"/>
    </source>
</evidence>
<dbReference type="SMART" id="SM01115">
    <property type="entry name" value="cwf21"/>
    <property type="match status" value="1"/>
</dbReference>
<keyword evidence="8" id="KW-0175">Coiled coil</keyword>
<evidence type="ECO:0000256" key="4">
    <source>
        <dbReference type="ARBA" id="ARBA00022664"/>
    </source>
</evidence>
<dbReference type="InterPro" id="IPR013170">
    <property type="entry name" value="mRNA_splic_Cwf21_dom"/>
</dbReference>
<evidence type="ECO:0000256" key="6">
    <source>
        <dbReference type="ARBA" id="ARBA00023187"/>
    </source>
</evidence>
<evidence type="ECO:0000313" key="11">
    <source>
        <dbReference type="EMBL" id="KAA8906495.1"/>
    </source>
</evidence>
<dbReference type="AlphaFoldDB" id="A0A642V0N1"/>
<comment type="caution">
    <text evidence="11">The sequence shown here is derived from an EMBL/GenBank/DDBJ whole genome shotgun (WGS) entry which is preliminary data.</text>
</comment>
<feature type="region of interest" description="Disordered" evidence="9">
    <location>
        <begin position="1"/>
        <end position="40"/>
    </location>
</feature>
<proteinExistence type="inferred from homology"/>
<dbReference type="CDD" id="cd21372">
    <property type="entry name" value="cwf21_CWC21-like"/>
    <property type="match status" value="1"/>
</dbReference>
<dbReference type="VEuPathDB" id="FungiDB:TRICI_005160"/>
<evidence type="ECO:0000259" key="10">
    <source>
        <dbReference type="SMART" id="SM01115"/>
    </source>
</evidence>
<keyword evidence="6" id="KW-0508">mRNA splicing</keyword>
<accession>A0A642V0N1</accession>
<comment type="subcellular location">
    <subcellularLocation>
        <location evidence="1">Nucleus</location>
    </subcellularLocation>
</comment>
<keyword evidence="5" id="KW-0747">Spliceosome</keyword>
<protein>
    <recommendedName>
        <fullName evidence="3">Pre-mRNA-splicing factor CWC21</fullName>
    </recommendedName>
</protein>
<evidence type="ECO:0000256" key="9">
    <source>
        <dbReference type="SAM" id="MobiDB-lite"/>
    </source>
</evidence>
<keyword evidence="7" id="KW-0539">Nucleus</keyword>
<dbReference type="PANTHER" id="PTHR36562:SF5">
    <property type="entry name" value="SERINE_ARGININE REPETITIVE MATRIX 2"/>
    <property type="match status" value="1"/>
</dbReference>
<name>A0A642V0N1_9ASCO</name>
<dbReference type="GO" id="GO:0008380">
    <property type="term" value="P:RNA splicing"/>
    <property type="evidence" value="ECO:0007669"/>
    <property type="project" value="UniProtKB-KW"/>
</dbReference>
<dbReference type="PANTHER" id="PTHR36562">
    <property type="entry name" value="SERINE/ARGININE REPETITIVE MATRIX 2"/>
    <property type="match status" value="1"/>
</dbReference>
<feature type="coiled-coil region" evidence="8">
    <location>
        <begin position="83"/>
        <end position="114"/>
    </location>
</feature>
<evidence type="ECO:0000256" key="7">
    <source>
        <dbReference type="ARBA" id="ARBA00023242"/>
    </source>
</evidence>
<evidence type="ECO:0000256" key="8">
    <source>
        <dbReference type="SAM" id="Coils"/>
    </source>
</evidence>
<dbReference type="GO" id="GO:0006397">
    <property type="term" value="P:mRNA processing"/>
    <property type="evidence" value="ECO:0007669"/>
    <property type="project" value="UniProtKB-KW"/>
</dbReference>
<dbReference type="EMBL" id="SWFS01000396">
    <property type="protein sequence ID" value="KAA8906495.1"/>
    <property type="molecule type" value="Genomic_DNA"/>
</dbReference>
<evidence type="ECO:0000256" key="1">
    <source>
        <dbReference type="ARBA" id="ARBA00004123"/>
    </source>
</evidence>
<organism evidence="11 12">
    <name type="scientific">Trichomonascus ciferrii</name>
    <dbReference type="NCBI Taxonomy" id="44093"/>
    <lineage>
        <taxon>Eukaryota</taxon>
        <taxon>Fungi</taxon>
        <taxon>Dikarya</taxon>
        <taxon>Ascomycota</taxon>
        <taxon>Saccharomycotina</taxon>
        <taxon>Dipodascomycetes</taxon>
        <taxon>Dipodascales</taxon>
        <taxon>Trichomonascaceae</taxon>
        <taxon>Trichomonascus</taxon>
        <taxon>Trichomonascus ciferrii complex</taxon>
    </lineage>
</organism>
<feature type="compositionally biased region" description="Polar residues" evidence="9">
    <location>
        <begin position="13"/>
        <end position="28"/>
    </location>
</feature>
<dbReference type="Proteomes" id="UP000761534">
    <property type="component" value="Unassembled WGS sequence"/>
</dbReference>
<sequence>MSYNGIGLPTPRGSGTSGYIQKNTTANAANRAGMYERRRQNELEALRSKEEFSRTNVSDRRVDKDLLEHEQKRKIEAQCFELRDELEEEGKLSEEQIDEEVQKLRDKLTAESKKNKDGGDKGAAKGLKPHQIQELTAYKEKENERLRQAFDLGKRRGRRNSGGKPPAYVDYDSYRHRNGNNPTHNTQNVLSLLISNGLVFSGGWPPANPEPEVVSGNTPPDPQGLLRSILWVVFYSYCSMKPRRVIVVQESGPCNPNPEGFHRQLFMGFRIVLFNKNQNY</sequence>
<dbReference type="GO" id="GO:0005681">
    <property type="term" value="C:spliceosomal complex"/>
    <property type="evidence" value="ECO:0007669"/>
    <property type="project" value="UniProtKB-KW"/>
</dbReference>
<dbReference type="InterPro" id="IPR051372">
    <property type="entry name" value="CWC21"/>
</dbReference>
<keyword evidence="4" id="KW-0507">mRNA processing</keyword>
<reference evidence="11" key="1">
    <citation type="journal article" date="2019" name="G3 (Bethesda)">
        <title>Genome Assemblies of Two Rare Opportunistic Yeast Pathogens: Diutina rugosa (syn. Candida rugosa) and Trichomonascus ciferrii (syn. Candida ciferrii).</title>
        <authorList>
            <person name="Mixao V."/>
            <person name="Saus E."/>
            <person name="Hansen A.P."/>
            <person name="Lass-Florl C."/>
            <person name="Gabaldon T."/>
        </authorList>
    </citation>
    <scope>NUCLEOTIDE SEQUENCE</scope>
    <source>
        <strain evidence="11">CBS 4856</strain>
    </source>
</reference>
<gene>
    <name evidence="11" type="ORF">TRICI_005160</name>
</gene>
<evidence type="ECO:0000313" key="12">
    <source>
        <dbReference type="Proteomes" id="UP000761534"/>
    </source>
</evidence>
<dbReference type="Gene3D" id="6.10.140.420">
    <property type="match status" value="1"/>
</dbReference>